<keyword evidence="8" id="KW-1185">Reference proteome</keyword>
<accession>A0A5N5TLZ2</accession>
<feature type="signal peptide" evidence="5">
    <location>
        <begin position="1"/>
        <end position="18"/>
    </location>
</feature>
<evidence type="ECO:0000259" key="6">
    <source>
        <dbReference type="SMART" id="SM00093"/>
    </source>
</evidence>
<evidence type="ECO:0000256" key="1">
    <source>
        <dbReference type="ARBA" id="ARBA00009500"/>
    </source>
</evidence>
<feature type="chain" id="PRO_5024339899" evidence="5">
    <location>
        <begin position="19"/>
        <end position="406"/>
    </location>
</feature>
<dbReference type="EMBL" id="SEYY01000484">
    <property type="protein sequence ID" value="KAB7507131.1"/>
    <property type="molecule type" value="Genomic_DNA"/>
</dbReference>
<name>A0A5N5TLZ2_9CRUS</name>
<dbReference type="Gene3D" id="3.30.497.10">
    <property type="entry name" value="Antithrombin, subunit I, domain 2"/>
    <property type="match status" value="1"/>
</dbReference>
<dbReference type="Proteomes" id="UP000326759">
    <property type="component" value="Unassembled WGS sequence"/>
</dbReference>
<organism evidence="7 8">
    <name type="scientific">Armadillidium nasatum</name>
    <dbReference type="NCBI Taxonomy" id="96803"/>
    <lineage>
        <taxon>Eukaryota</taxon>
        <taxon>Metazoa</taxon>
        <taxon>Ecdysozoa</taxon>
        <taxon>Arthropoda</taxon>
        <taxon>Crustacea</taxon>
        <taxon>Multicrustacea</taxon>
        <taxon>Malacostraca</taxon>
        <taxon>Eumalacostraca</taxon>
        <taxon>Peracarida</taxon>
        <taxon>Isopoda</taxon>
        <taxon>Oniscidea</taxon>
        <taxon>Crinocheta</taxon>
        <taxon>Armadillidiidae</taxon>
        <taxon>Armadillidium</taxon>
    </lineage>
</organism>
<comment type="caution">
    <text evidence="7">The sequence shown here is derived from an EMBL/GenBank/DDBJ whole genome shotgun (WGS) entry which is preliminary data.</text>
</comment>
<protein>
    <submittedName>
        <fullName evidence="7">Glia-derived nexin</fullName>
    </submittedName>
</protein>
<evidence type="ECO:0000256" key="5">
    <source>
        <dbReference type="SAM" id="SignalP"/>
    </source>
</evidence>
<keyword evidence="5" id="KW-0732">Signal</keyword>
<evidence type="ECO:0000256" key="3">
    <source>
        <dbReference type="ARBA" id="ARBA00022900"/>
    </source>
</evidence>
<dbReference type="InterPro" id="IPR042185">
    <property type="entry name" value="Serpin_sf_2"/>
</dbReference>
<dbReference type="AlphaFoldDB" id="A0A5N5TLZ2"/>
<dbReference type="InterPro" id="IPR036186">
    <property type="entry name" value="Serpin_sf"/>
</dbReference>
<dbReference type="Gene3D" id="2.30.39.10">
    <property type="entry name" value="Alpha-1-antitrypsin, domain 1"/>
    <property type="match status" value="1"/>
</dbReference>
<reference evidence="7 8" key="1">
    <citation type="journal article" date="2019" name="PLoS Biol.">
        <title>Sex chromosomes control vertical transmission of feminizing Wolbachia symbionts in an isopod.</title>
        <authorList>
            <person name="Becking T."/>
            <person name="Chebbi M.A."/>
            <person name="Giraud I."/>
            <person name="Moumen B."/>
            <person name="Laverre T."/>
            <person name="Caubet Y."/>
            <person name="Peccoud J."/>
            <person name="Gilbert C."/>
            <person name="Cordaux R."/>
        </authorList>
    </citation>
    <scope>NUCLEOTIDE SEQUENCE [LARGE SCALE GENOMIC DNA]</scope>
    <source>
        <strain evidence="7">ANa2</strain>
        <tissue evidence="7">Whole body excluding digestive tract and cuticle</tissue>
    </source>
</reference>
<dbReference type="InterPro" id="IPR023795">
    <property type="entry name" value="Serpin_CS"/>
</dbReference>
<dbReference type="PANTHER" id="PTHR11461">
    <property type="entry name" value="SERINE PROTEASE INHIBITOR, SERPIN"/>
    <property type="match status" value="1"/>
</dbReference>
<dbReference type="GO" id="GO:0004867">
    <property type="term" value="F:serine-type endopeptidase inhibitor activity"/>
    <property type="evidence" value="ECO:0007669"/>
    <property type="project" value="UniProtKB-KW"/>
</dbReference>
<comment type="similarity">
    <text evidence="1 4">Belongs to the serpin family.</text>
</comment>
<dbReference type="InterPro" id="IPR000215">
    <property type="entry name" value="Serpin_fam"/>
</dbReference>
<feature type="domain" description="Serpin" evidence="6">
    <location>
        <begin position="45"/>
        <end position="400"/>
    </location>
</feature>
<keyword evidence="2" id="KW-0646">Protease inhibitor</keyword>
<dbReference type="InterPro" id="IPR042178">
    <property type="entry name" value="Serpin_sf_1"/>
</dbReference>
<evidence type="ECO:0000256" key="2">
    <source>
        <dbReference type="ARBA" id="ARBA00022690"/>
    </source>
</evidence>
<dbReference type="PANTHER" id="PTHR11461:SF211">
    <property type="entry name" value="GH10112P-RELATED"/>
    <property type="match status" value="1"/>
</dbReference>
<dbReference type="InterPro" id="IPR023796">
    <property type="entry name" value="Serpin_dom"/>
</dbReference>
<gene>
    <name evidence="7" type="primary">Serpine2_1</name>
    <name evidence="7" type="ORF">Anas_05838</name>
</gene>
<dbReference type="OrthoDB" id="6353344at2759"/>
<dbReference type="SUPFAM" id="SSF56574">
    <property type="entry name" value="Serpins"/>
    <property type="match status" value="1"/>
</dbReference>
<keyword evidence="3" id="KW-0722">Serine protease inhibitor</keyword>
<sequence length="406" mass="44523">MKLLELFFVLAMSCICCAQTDCFGEGSPINPTMDVVRKGADDFAIKLFTDIAISYPRNSIVIAPYSVWSVLNLAYYGAKGETETQLKTALGVPSKSDAFYGGKVVEATLRLNKGTTFNKADKAYFSVHTQLRDCAINKLTELENVDFANSQAAADKINGDISLATKGKINKFLSPGIIANAEFVLINAVYFKGLWLHPFVKTSTQKRPFYDETGKNISTATMMITQAELPFFDSPLLQSRILQLPYEESNITMLLILPKEGQSITKSVLPKLTSDVLDDITANLQKRVVSIKLPRFKMTTKIADELKAGLKNLGVNDLFSPAKADLTNFITSKGTYVDSSLHQATIEVTEEGTVASAVTGLLGTRIAADITDFNANRPFIFLIRDISQGVTLFIGVLRNPNHTSPF</sequence>
<evidence type="ECO:0000313" key="7">
    <source>
        <dbReference type="EMBL" id="KAB7507131.1"/>
    </source>
</evidence>
<dbReference type="PROSITE" id="PS00284">
    <property type="entry name" value="SERPIN"/>
    <property type="match status" value="1"/>
</dbReference>
<dbReference type="GO" id="GO:0005615">
    <property type="term" value="C:extracellular space"/>
    <property type="evidence" value="ECO:0007669"/>
    <property type="project" value="InterPro"/>
</dbReference>
<evidence type="ECO:0000256" key="4">
    <source>
        <dbReference type="RuleBase" id="RU000411"/>
    </source>
</evidence>
<dbReference type="SMART" id="SM00093">
    <property type="entry name" value="SERPIN"/>
    <property type="match status" value="1"/>
</dbReference>
<dbReference type="Pfam" id="PF00079">
    <property type="entry name" value="Serpin"/>
    <property type="match status" value="1"/>
</dbReference>
<proteinExistence type="inferred from homology"/>
<evidence type="ECO:0000313" key="8">
    <source>
        <dbReference type="Proteomes" id="UP000326759"/>
    </source>
</evidence>